<dbReference type="AlphaFoldDB" id="A0A914AL04"/>
<evidence type="ECO:0000313" key="2">
    <source>
        <dbReference type="EnsemblMetazoa" id="XP_038064680.1"/>
    </source>
</evidence>
<evidence type="ECO:0000256" key="1">
    <source>
        <dbReference type="SAM" id="MobiDB-lite"/>
    </source>
</evidence>
<proteinExistence type="predicted"/>
<organism evidence="2 3">
    <name type="scientific">Patiria miniata</name>
    <name type="common">Bat star</name>
    <name type="synonym">Asterina miniata</name>
    <dbReference type="NCBI Taxonomy" id="46514"/>
    <lineage>
        <taxon>Eukaryota</taxon>
        <taxon>Metazoa</taxon>
        <taxon>Echinodermata</taxon>
        <taxon>Eleutherozoa</taxon>
        <taxon>Asterozoa</taxon>
        <taxon>Asteroidea</taxon>
        <taxon>Valvatacea</taxon>
        <taxon>Valvatida</taxon>
        <taxon>Asterinidae</taxon>
        <taxon>Patiria</taxon>
    </lineage>
</organism>
<dbReference type="EnsemblMetazoa" id="XM_038208752.1">
    <property type="protein sequence ID" value="XP_038064680.1"/>
    <property type="gene ID" value="LOC119735061"/>
</dbReference>
<reference evidence="2" key="1">
    <citation type="submission" date="2022-11" db="UniProtKB">
        <authorList>
            <consortium name="EnsemblMetazoa"/>
        </authorList>
    </citation>
    <scope>IDENTIFICATION</scope>
</reference>
<accession>A0A914AL04</accession>
<sequence length="209" mass="21363">MYITSIQQPSTDETDATPVRDPSGAPSGDVGAGGPATQAGADASSGAGPGGRSSAPQATAARSAGGPMIGEMLITGEQCPFIGHAEDTEFEFHSVKATGGQAGPMPNESDPSMLKDCYCLFSEFGLRFWYLLCIAGRQATESMRQTNPPDVVHIQGSSSVYSGGAGVGSGSVDGSGPRIGKLTISGSNNPVILDATRTKFTFISTSHKK</sequence>
<evidence type="ECO:0000313" key="3">
    <source>
        <dbReference type="Proteomes" id="UP000887568"/>
    </source>
</evidence>
<dbReference type="Proteomes" id="UP000887568">
    <property type="component" value="Unplaced"/>
</dbReference>
<keyword evidence="3" id="KW-1185">Reference proteome</keyword>
<feature type="region of interest" description="Disordered" evidence="1">
    <location>
        <begin position="1"/>
        <end position="63"/>
    </location>
</feature>
<feature type="compositionally biased region" description="Polar residues" evidence="1">
    <location>
        <begin position="1"/>
        <end position="11"/>
    </location>
</feature>
<dbReference type="GeneID" id="119735061"/>
<name>A0A914AL04_PATMI</name>
<protein>
    <submittedName>
        <fullName evidence="2">Uncharacterized protein</fullName>
    </submittedName>
</protein>
<dbReference type="RefSeq" id="XP_038064680.1">
    <property type="nucleotide sequence ID" value="XM_038208752.1"/>
</dbReference>